<name>A0A2V4E5Y1_9GAMM</name>
<keyword evidence="2" id="KW-1185">Reference proteome</keyword>
<reference evidence="1 2" key="1">
    <citation type="submission" date="2018-05" db="EMBL/GenBank/DDBJ databases">
        <title>Reference genomes for bee gut microbiota database.</title>
        <authorList>
            <person name="Ellegaard K.M."/>
        </authorList>
    </citation>
    <scope>NUCLEOTIDE SEQUENCE [LARGE SCALE GENOMIC DNA]</scope>
    <source>
        <strain evidence="1 2">ESL0182</strain>
    </source>
</reference>
<dbReference type="AlphaFoldDB" id="A0A2V4E5Y1"/>
<dbReference type="Proteomes" id="UP000247932">
    <property type="component" value="Unassembled WGS sequence"/>
</dbReference>
<comment type="caution">
    <text evidence="1">The sequence shown here is derived from an EMBL/GenBank/DDBJ whole genome shotgun (WGS) entry which is preliminary data.</text>
</comment>
<evidence type="ECO:0000313" key="2">
    <source>
        <dbReference type="Proteomes" id="UP000247932"/>
    </source>
</evidence>
<sequence>MAIIKDEIAEDYIVIKGRSGIEYFDANNNEYFIDSEMVVSEDYDIAIYPESLIQINKNNTTSEVKNKKLILERICKLCRQGNIKSRFFLDQ</sequence>
<organism evidence="1 2">
    <name type="scientific">Gilliamella apicola</name>
    <dbReference type="NCBI Taxonomy" id="1196095"/>
    <lineage>
        <taxon>Bacteria</taxon>
        <taxon>Pseudomonadati</taxon>
        <taxon>Pseudomonadota</taxon>
        <taxon>Gammaproteobacteria</taxon>
        <taxon>Orbales</taxon>
        <taxon>Orbaceae</taxon>
        <taxon>Gilliamella</taxon>
    </lineage>
</organism>
<evidence type="ECO:0000313" key="1">
    <source>
        <dbReference type="EMBL" id="PXZ06286.1"/>
    </source>
</evidence>
<accession>A0A2V4E5Y1</accession>
<dbReference type="RefSeq" id="WP_110433852.1">
    <property type="nucleotide sequence ID" value="NZ_QGLR01000012.1"/>
</dbReference>
<dbReference type="EMBL" id="QGLR01000012">
    <property type="protein sequence ID" value="PXZ06286.1"/>
    <property type="molecule type" value="Genomic_DNA"/>
</dbReference>
<dbReference type="OrthoDB" id="9994575at2"/>
<proteinExistence type="predicted"/>
<gene>
    <name evidence="1" type="ORF">DKK70_09860</name>
</gene>
<protein>
    <submittedName>
        <fullName evidence="1">Uncharacterized protein</fullName>
    </submittedName>
</protein>